<sequence>MQCRKEVLLIARNSFIQMSKLTNLKGRINYISSHARQENLYAVYETTDRKFWSELAKCNQEEFNKSGTEGKCIESRELIIALPESFVEYVPSGLLEIFTNHFKRNYGVECIAALHHNKRKTNYHIHLIFSERKLLGMPKEKVATRNMLYDENGKHVRTKKEILDDSGQMRAGCKIIPKGEVYEQKIFTIKDSRFKSEGFLDEVKKSYTDLVNIYVRDDKEKLKMFDRNGAYLPMKKIGKNNPKAEQVKADNLQRKRWNQTVDRALVSGVPEQKIIEVRKVEIGRKANQSIRQSGCQPDLFANIVLMAIRVLELLITQVINLPKKFVKKVEEESTKPEQISSVNWSEQTEKVTEVVEEEIPARPKKSARVEEYPRLEKIHVKLQQQNKAIFQKEQNLRNLETELQECKGIFKEKRRKELQGEIEQAKEQLELMKQRLTDIVTSHGYQNVRAFLVEYEKSRAEYEWYKCNVSDWERTYGEGREQQPRSIRARLKQHEEQIKQRERNRPSVQKRDRGAR</sequence>
<gene>
    <name evidence="6" type="ORF">NQ502_07465</name>
</gene>
<comment type="similarity">
    <text evidence="1">Belongs to the MobA/MobL family.</text>
</comment>
<protein>
    <submittedName>
        <fullName evidence="6">MobA/MobL family protein</fullName>
    </submittedName>
</protein>
<evidence type="ECO:0000256" key="4">
    <source>
        <dbReference type="SAM" id="MobiDB-lite"/>
    </source>
</evidence>
<dbReference type="Gene3D" id="3.30.930.30">
    <property type="match status" value="1"/>
</dbReference>
<keyword evidence="3" id="KW-0175">Coiled coil</keyword>
<feature type="coiled-coil region" evidence="3">
    <location>
        <begin position="382"/>
        <end position="442"/>
    </location>
</feature>
<evidence type="ECO:0000313" key="7">
    <source>
        <dbReference type="Proteomes" id="UP001060164"/>
    </source>
</evidence>
<reference evidence="6" key="1">
    <citation type="journal article" date="2022" name="Cell">
        <title>Design, construction, and in vivo augmentation of a complex gut microbiome.</title>
        <authorList>
            <person name="Cheng A.G."/>
            <person name="Ho P.Y."/>
            <person name="Aranda-Diaz A."/>
            <person name="Jain S."/>
            <person name="Yu F.B."/>
            <person name="Meng X."/>
            <person name="Wang M."/>
            <person name="Iakiviak M."/>
            <person name="Nagashima K."/>
            <person name="Zhao A."/>
            <person name="Murugkar P."/>
            <person name="Patil A."/>
            <person name="Atabakhsh K."/>
            <person name="Weakley A."/>
            <person name="Yan J."/>
            <person name="Brumbaugh A.R."/>
            <person name="Higginbottom S."/>
            <person name="Dimas A."/>
            <person name="Shiver A.L."/>
            <person name="Deutschbauer A."/>
            <person name="Neff N."/>
            <person name="Sonnenburg J.L."/>
            <person name="Huang K.C."/>
            <person name="Fischbach M.A."/>
        </authorList>
    </citation>
    <scope>NUCLEOTIDE SEQUENCE</scope>
    <source>
        <strain evidence="6">DSM 19829</strain>
    </source>
</reference>
<dbReference type="InterPro" id="IPR005053">
    <property type="entry name" value="MobA_MobL"/>
</dbReference>
<feature type="domain" description="MobA/MobL protein" evidence="5">
    <location>
        <begin position="74"/>
        <end position="222"/>
    </location>
</feature>
<name>A0ABY5VM21_9FIRM</name>
<keyword evidence="2" id="KW-0184">Conjugation</keyword>
<feature type="region of interest" description="Disordered" evidence="4">
    <location>
        <begin position="478"/>
        <end position="516"/>
    </location>
</feature>
<proteinExistence type="inferred from homology"/>
<dbReference type="Pfam" id="PF03389">
    <property type="entry name" value="MobA_MobL"/>
    <property type="match status" value="1"/>
</dbReference>
<evidence type="ECO:0000256" key="2">
    <source>
        <dbReference type="ARBA" id="ARBA00022971"/>
    </source>
</evidence>
<evidence type="ECO:0000256" key="3">
    <source>
        <dbReference type="SAM" id="Coils"/>
    </source>
</evidence>
<feature type="compositionally biased region" description="Basic and acidic residues" evidence="4">
    <location>
        <begin position="492"/>
        <end position="516"/>
    </location>
</feature>
<dbReference type="RefSeq" id="WP_242830214.1">
    <property type="nucleotide sequence ID" value="NZ_CABLBR010000003.1"/>
</dbReference>
<dbReference type="EMBL" id="CP102290">
    <property type="protein sequence ID" value="UWP60860.1"/>
    <property type="molecule type" value="Genomic_DNA"/>
</dbReference>
<evidence type="ECO:0000259" key="5">
    <source>
        <dbReference type="Pfam" id="PF03389"/>
    </source>
</evidence>
<evidence type="ECO:0000256" key="1">
    <source>
        <dbReference type="ARBA" id="ARBA00010873"/>
    </source>
</evidence>
<dbReference type="Proteomes" id="UP001060164">
    <property type="component" value="Chromosome"/>
</dbReference>
<organism evidence="6 7">
    <name type="scientific">Ruminococcus gauvreauii</name>
    <dbReference type="NCBI Taxonomy" id="438033"/>
    <lineage>
        <taxon>Bacteria</taxon>
        <taxon>Bacillati</taxon>
        <taxon>Bacillota</taxon>
        <taxon>Clostridia</taxon>
        <taxon>Eubacteriales</taxon>
        <taxon>Oscillospiraceae</taxon>
        <taxon>Ruminococcus</taxon>
    </lineage>
</organism>
<keyword evidence="7" id="KW-1185">Reference proteome</keyword>
<evidence type="ECO:0000313" key="6">
    <source>
        <dbReference type="EMBL" id="UWP60860.1"/>
    </source>
</evidence>
<accession>A0ABY5VM21</accession>